<evidence type="ECO:0000259" key="6">
    <source>
        <dbReference type="PROSITE" id="PS50111"/>
    </source>
</evidence>
<sequence length="776" mass="84496">MRLHKRMVLGAMLLSVVPTLIATVTLEYVAGRHTHQALEALSRERLISIRDVTKARIEDYLGVIADQVISFSRDRMVVDAVRAFGAGFAAYGEQAAGQGTAEAERALRAYYEGPYREEFVRRNPGATPDPVAWGSGFGEQTLLLQQRYISDNPNPLGHKDRLQDPGDDTTYGHQHALYHAIFRDFQRRFGYYDIFLVEPERGHIVYSVFKELDFATSLKDGPFAQSAIAEVFRLANQATDPDYYTLTDFAPYSPSYRDPASFIASPIFDGEERVGVLIFQMPIDRIDGIMSHRGEWRKIGLGESGETYLVGADGTLRSNSRFLSEDREGYLQAISAAGVAPERVAAIASKGTGITLQPVDNEGVREALAGEAGFTRLSDYRRVPVFSAYAPVEAGGLRWAILADISEAEALGIADELLNKIRLSALVVLLLVLSCAVVAGYVLAWAVVRPILRLSGVLGEVEVRADLTRASGLRGNDEIGRAGQALDAMLEKFRKMMERVSCNAEAVATTADRTARITAESDQAMVRQQEQTSQAVRAITEMAATVSEIADSAANSSQMVLETTRQAQTGQQVVARTVGEIEQLAARVLEAAGVIQALETKSAEIGRVLEVIQSIAEQTNLLALNAAIEAARAGEQGRGFAVVAEEVRTLANRTQESTSEIHATIAKLQEGTAQAVEVIEQSNQQAQDAVRNTLVTGEALEAITRGIEHINEMSGHIADTSQRQRAVSNEISENITGIESMTRNTAEGIRQTSDIAGQLATLAHDLESLVSQFRIR</sequence>
<evidence type="ECO:0000313" key="9">
    <source>
        <dbReference type="Proteomes" id="UP000250928"/>
    </source>
</evidence>
<dbReference type="SMART" id="SM00283">
    <property type="entry name" value="MA"/>
    <property type="match status" value="1"/>
</dbReference>
<dbReference type="GO" id="GO:0004888">
    <property type="term" value="F:transmembrane signaling receptor activity"/>
    <property type="evidence" value="ECO:0007669"/>
    <property type="project" value="InterPro"/>
</dbReference>
<dbReference type="InterPro" id="IPR004090">
    <property type="entry name" value="Chemotax_Me-accpt_rcpt"/>
</dbReference>
<evidence type="ECO:0000313" key="8">
    <source>
        <dbReference type="EMBL" id="PUE02752.1"/>
    </source>
</evidence>
<comment type="similarity">
    <text evidence="3">Belongs to the methyl-accepting chemotaxis (MCP) protein family.</text>
</comment>
<dbReference type="GO" id="GO:0007165">
    <property type="term" value="P:signal transduction"/>
    <property type="evidence" value="ECO:0007669"/>
    <property type="project" value="UniProtKB-KW"/>
</dbReference>
<feature type="domain" description="Methyl-accepting transducer" evidence="6">
    <location>
        <begin position="503"/>
        <end position="739"/>
    </location>
</feature>
<gene>
    <name evidence="8" type="ORF">C3L24_05580</name>
</gene>
<dbReference type="SMART" id="SM00304">
    <property type="entry name" value="HAMP"/>
    <property type="match status" value="2"/>
</dbReference>
<dbReference type="EMBL" id="PQCO01000174">
    <property type="protein sequence ID" value="PUE02752.1"/>
    <property type="molecule type" value="Genomic_DNA"/>
</dbReference>
<keyword evidence="5" id="KW-0472">Membrane</keyword>
<dbReference type="Gene3D" id="3.30.450.20">
    <property type="entry name" value="PAS domain"/>
    <property type="match status" value="1"/>
</dbReference>
<dbReference type="FunFam" id="1.10.287.950:FF:000001">
    <property type="entry name" value="Methyl-accepting chemotaxis sensory transducer"/>
    <property type="match status" value="1"/>
</dbReference>
<name>A0A6N4DYJ6_9GAMM</name>
<dbReference type="Pfam" id="PF00015">
    <property type="entry name" value="MCPsignal"/>
    <property type="match status" value="1"/>
</dbReference>
<evidence type="ECO:0000256" key="2">
    <source>
        <dbReference type="ARBA" id="ARBA00023224"/>
    </source>
</evidence>
<dbReference type="SUPFAM" id="SSF58104">
    <property type="entry name" value="Methyl-accepting chemotaxis protein (MCP) signaling domain"/>
    <property type="match status" value="1"/>
</dbReference>
<dbReference type="GO" id="GO:0006935">
    <property type="term" value="P:chemotaxis"/>
    <property type="evidence" value="ECO:0007669"/>
    <property type="project" value="InterPro"/>
</dbReference>
<comment type="subcellular location">
    <subcellularLocation>
        <location evidence="1">Membrane</location>
    </subcellularLocation>
</comment>
<evidence type="ECO:0000256" key="5">
    <source>
        <dbReference type="SAM" id="Phobius"/>
    </source>
</evidence>
<dbReference type="Pfam" id="PF00672">
    <property type="entry name" value="HAMP"/>
    <property type="match status" value="1"/>
</dbReference>
<dbReference type="PROSITE" id="PS50885">
    <property type="entry name" value="HAMP"/>
    <property type="match status" value="1"/>
</dbReference>
<protein>
    <recommendedName>
        <fullName evidence="10">Methyl-accepting chemotaxis protein</fullName>
    </recommendedName>
</protein>
<dbReference type="Proteomes" id="UP000250928">
    <property type="component" value="Unassembled WGS sequence"/>
</dbReference>
<evidence type="ECO:0008006" key="10">
    <source>
        <dbReference type="Google" id="ProtNLM"/>
    </source>
</evidence>
<dbReference type="Gene3D" id="1.10.287.950">
    <property type="entry name" value="Methyl-accepting chemotaxis protein"/>
    <property type="match status" value="1"/>
</dbReference>
<dbReference type="GO" id="GO:0016020">
    <property type="term" value="C:membrane"/>
    <property type="evidence" value="ECO:0007669"/>
    <property type="project" value="UniProtKB-SubCell"/>
</dbReference>
<dbReference type="CDD" id="cd11386">
    <property type="entry name" value="MCP_signal"/>
    <property type="match status" value="1"/>
</dbReference>
<dbReference type="PANTHER" id="PTHR32089:SF112">
    <property type="entry name" value="LYSOZYME-LIKE PROTEIN-RELATED"/>
    <property type="match status" value="1"/>
</dbReference>
<dbReference type="InterPro" id="IPR004089">
    <property type="entry name" value="MCPsignal_dom"/>
</dbReference>
<evidence type="ECO:0000256" key="1">
    <source>
        <dbReference type="ARBA" id="ARBA00004370"/>
    </source>
</evidence>
<dbReference type="PROSITE" id="PS50111">
    <property type="entry name" value="CHEMOTAXIS_TRANSDUC_2"/>
    <property type="match status" value="1"/>
</dbReference>
<feature type="domain" description="HAMP" evidence="7">
    <location>
        <begin position="445"/>
        <end position="498"/>
    </location>
</feature>
<dbReference type="PRINTS" id="PR00260">
    <property type="entry name" value="CHEMTRNSDUCR"/>
</dbReference>
<reference evidence="8 9" key="1">
    <citation type="submission" date="2018-01" db="EMBL/GenBank/DDBJ databases">
        <title>Novel co-symbiosis in the lucinid bivalve Phacoides pectinatus.</title>
        <authorList>
            <person name="Lim S.J."/>
            <person name="Davis B.G."/>
            <person name="Gill D.E."/>
            <person name="Engel A.S."/>
            <person name="Anderson L.C."/>
            <person name="Campbell B.J."/>
        </authorList>
    </citation>
    <scope>NUCLEOTIDE SEQUENCE [LARGE SCALE GENOMIC DNA]</scope>
    <source>
        <strain evidence="8">N3_P5</strain>
    </source>
</reference>
<keyword evidence="2 4" id="KW-0807">Transducer</keyword>
<feature type="transmembrane region" description="Helical" evidence="5">
    <location>
        <begin position="423"/>
        <end position="448"/>
    </location>
</feature>
<keyword evidence="5" id="KW-0812">Transmembrane</keyword>
<dbReference type="AlphaFoldDB" id="A0A6N4DYJ6"/>
<organism evidence="8 9">
    <name type="scientific">Candidatus Sedimenticola endophacoides</name>
    <dbReference type="NCBI Taxonomy" id="2548426"/>
    <lineage>
        <taxon>Bacteria</taxon>
        <taxon>Pseudomonadati</taxon>
        <taxon>Pseudomonadota</taxon>
        <taxon>Gammaproteobacteria</taxon>
        <taxon>Chromatiales</taxon>
        <taxon>Sedimenticolaceae</taxon>
        <taxon>Sedimenticola</taxon>
    </lineage>
</organism>
<comment type="caution">
    <text evidence="8">The sequence shown here is derived from an EMBL/GenBank/DDBJ whole genome shotgun (WGS) entry which is preliminary data.</text>
</comment>
<dbReference type="PANTHER" id="PTHR32089">
    <property type="entry name" value="METHYL-ACCEPTING CHEMOTAXIS PROTEIN MCPB"/>
    <property type="match status" value="1"/>
</dbReference>
<proteinExistence type="inferred from homology"/>
<accession>A0A6N4DYJ6</accession>
<evidence type="ECO:0000256" key="3">
    <source>
        <dbReference type="ARBA" id="ARBA00029447"/>
    </source>
</evidence>
<dbReference type="InterPro" id="IPR003660">
    <property type="entry name" value="HAMP_dom"/>
</dbReference>
<evidence type="ECO:0000259" key="7">
    <source>
        <dbReference type="PROSITE" id="PS50885"/>
    </source>
</evidence>
<evidence type="ECO:0000256" key="4">
    <source>
        <dbReference type="PROSITE-ProRule" id="PRU00284"/>
    </source>
</evidence>
<keyword evidence="5" id="KW-1133">Transmembrane helix</keyword>